<dbReference type="Gene3D" id="1.50.40.10">
    <property type="entry name" value="Mitochondrial carrier domain"/>
    <property type="match status" value="1"/>
</dbReference>
<dbReference type="GO" id="GO:0031966">
    <property type="term" value="C:mitochondrial membrane"/>
    <property type="evidence" value="ECO:0007669"/>
    <property type="project" value="UniProtKB-SubCell"/>
</dbReference>
<evidence type="ECO:0000256" key="1">
    <source>
        <dbReference type="ARBA" id="ARBA00004225"/>
    </source>
</evidence>
<dbReference type="AlphaFoldDB" id="A0AAD5Y0P8"/>
<keyword evidence="5 10" id="KW-1133">Transmembrane helix</keyword>
<gene>
    <name evidence="11" type="ORF">HK103_001808</name>
</gene>
<evidence type="ECO:0000256" key="2">
    <source>
        <dbReference type="ARBA" id="ARBA00022448"/>
    </source>
</evidence>
<dbReference type="PRINTS" id="PR00926">
    <property type="entry name" value="MITOCARRIER"/>
</dbReference>
<evidence type="ECO:0000256" key="5">
    <source>
        <dbReference type="ARBA" id="ARBA00022989"/>
    </source>
</evidence>
<comment type="caution">
    <text evidence="11">The sequence shown here is derived from an EMBL/GenBank/DDBJ whole genome shotgun (WGS) entry which is preliminary data.</text>
</comment>
<sequence>MKYQTFDLEELKKHIPLPSLEQFIAGACSGVAQVTAGHPFDTVKTVKHEGFCGLYKGMTAPILGVAFVNSVLFTSNAWFKGLFEKNELELSEIYISGGCAGMVSAFVASPIEMVKIRLQASRTVGNHLTPTQVVQQLLREFGVKGLYRGLDITLIKEFPANAAYYTGFEIAKRQLGKNGDLSIFDYMLSGSFAGVCYWTACYPIDVVKARIQQRSDVSTSLWKNIVDLYKQGGIGAFTRGYKPSLMRTIPSSAATFTVYELLFMGGLYHNEVEKFVTGKHPPKDPMAIAKACYVAAFIYMGLFAFGTMHGIKRAGSRVDLEPFNKVIRKLVRKRFVFELKSGDNLI</sequence>
<dbReference type="Pfam" id="PF00153">
    <property type="entry name" value="Mito_carr"/>
    <property type="match status" value="3"/>
</dbReference>
<dbReference type="InterPro" id="IPR023395">
    <property type="entry name" value="MCP_dom_sf"/>
</dbReference>
<dbReference type="PANTHER" id="PTHR24089">
    <property type="entry name" value="SOLUTE CARRIER FAMILY 25"/>
    <property type="match status" value="1"/>
</dbReference>
<dbReference type="GO" id="GO:0055085">
    <property type="term" value="P:transmembrane transport"/>
    <property type="evidence" value="ECO:0007669"/>
    <property type="project" value="InterPro"/>
</dbReference>
<keyword evidence="2 9" id="KW-0813">Transport</keyword>
<proteinExistence type="inferred from homology"/>
<feature type="transmembrane region" description="Helical" evidence="10">
    <location>
        <begin position="93"/>
        <end position="111"/>
    </location>
</feature>
<keyword evidence="3 8" id="KW-0812">Transmembrane</keyword>
<dbReference type="PROSITE" id="PS50920">
    <property type="entry name" value="SOLCAR"/>
    <property type="match status" value="2"/>
</dbReference>
<keyword evidence="4" id="KW-0677">Repeat</keyword>
<dbReference type="Proteomes" id="UP001210925">
    <property type="component" value="Unassembled WGS sequence"/>
</dbReference>
<feature type="transmembrane region" description="Helical" evidence="10">
    <location>
        <begin position="249"/>
        <end position="268"/>
    </location>
</feature>
<reference evidence="11" key="1">
    <citation type="submission" date="2020-05" db="EMBL/GenBank/DDBJ databases">
        <title>Phylogenomic resolution of chytrid fungi.</title>
        <authorList>
            <person name="Stajich J.E."/>
            <person name="Amses K."/>
            <person name="Simmons R."/>
            <person name="Seto K."/>
            <person name="Myers J."/>
            <person name="Bonds A."/>
            <person name="Quandt C.A."/>
            <person name="Barry K."/>
            <person name="Liu P."/>
            <person name="Grigoriev I."/>
            <person name="Longcore J.E."/>
            <person name="James T.Y."/>
        </authorList>
    </citation>
    <scope>NUCLEOTIDE SEQUENCE</scope>
    <source>
        <strain evidence="11">PLAUS21</strain>
    </source>
</reference>
<evidence type="ECO:0000256" key="3">
    <source>
        <dbReference type="ARBA" id="ARBA00022692"/>
    </source>
</evidence>
<evidence type="ECO:0000256" key="9">
    <source>
        <dbReference type="RuleBase" id="RU000488"/>
    </source>
</evidence>
<dbReference type="InterPro" id="IPR002067">
    <property type="entry name" value="MCP"/>
</dbReference>
<evidence type="ECO:0000256" key="7">
    <source>
        <dbReference type="ARBA" id="ARBA00023136"/>
    </source>
</evidence>
<evidence type="ECO:0000256" key="6">
    <source>
        <dbReference type="ARBA" id="ARBA00023128"/>
    </source>
</evidence>
<evidence type="ECO:0000313" key="11">
    <source>
        <dbReference type="EMBL" id="KAJ3252155.1"/>
    </source>
</evidence>
<comment type="subcellular location">
    <subcellularLocation>
        <location evidence="1">Mitochondrion membrane</location>
        <topology evidence="1">Multi-pass membrane protein</topology>
    </subcellularLocation>
</comment>
<dbReference type="InterPro" id="IPR018108">
    <property type="entry name" value="MCP_transmembrane"/>
</dbReference>
<organism evidence="11 12">
    <name type="scientific">Boothiomyces macroporosus</name>
    <dbReference type="NCBI Taxonomy" id="261099"/>
    <lineage>
        <taxon>Eukaryota</taxon>
        <taxon>Fungi</taxon>
        <taxon>Fungi incertae sedis</taxon>
        <taxon>Chytridiomycota</taxon>
        <taxon>Chytridiomycota incertae sedis</taxon>
        <taxon>Chytridiomycetes</taxon>
        <taxon>Rhizophydiales</taxon>
        <taxon>Terramycetaceae</taxon>
        <taxon>Boothiomyces</taxon>
    </lineage>
</organism>
<feature type="transmembrane region" description="Helical" evidence="10">
    <location>
        <begin position="54"/>
        <end position="73"/>
    </location>
</feature>
<keyword evidence="6" id="KW-0496">Mitochondrion</keyword>
<dbReference type="SUPFAM" id="SSF103506">
    <property type="entry name" value="Mitochondrial carrier"/>
    <property type="match status" value="1"/>
</dbReference>
<evidence type="ECO:0008006" key="13">
    <source>
        <dbReference type="Google" id="ProtNLM"/>
    </source>
</evidence>
<feature type="repeat" description="Solcar" evidence="8">
    <location>
        <begin position="181"/>
        <end position="265"/>
    </location>
</feature>
<feature type="repeat" description="Solcar" evidence="8">
    <location>
        <begin position="88"/>
        <end position="174"/>
    </location>
</feature>
<keyword evidence="7 8" id="KW-0472">Membrane</keyword>
<protein>
    <recommendedName>
        <fullName evidence="13">Mitochondrial carrier protein</fullName>
    </recommendedName>
</protein>
<feature type="transmembrane region" description="Helical" evidence="10">
    <location>
        <begin position="288"/>
        <end position="307"/>
    </location>
</feature>
<keyword evidence="12" id="KW-1185">Reference proteome</keyword>
<name>A0AAD5Y0P8_9FUNG</name>
<comment type="similarity">
    <text evidence="9">Belongs to the mitochondrial carrier (TC 2.A.29) family.</text>
</comment>
<evidence type="ECO:0000313" key="12">
    <source>
        <dbReference type="Proteomes" id="UP001210925"/>
    </source>
</evidence>
<accession>A0AAD5Y0P8</accession>
<evidence type="ECO:0000256" key="4">
    <source>
        <dbReference type="ARBA" id="ARBA00022737"/>
    </source>
</evidence>
<evidence type="ECO:0000256" key="8">
    <source>
        <dbReference type="PROSITE-ProRule" id="PRU00282"/>
    </source>
</evidence>
<dbReference type="EMBL" id="JADGKB010000152">
    <property type="protein sequence ID" value="KAJ3252155.1"/>
    <property type="molecule type" value="Genomic_DNA"/>
</dbReference>
<evidence type="ECO:0000256" key="10">
    <source>
        <dbReference type="SAM" id="Phobius"/>
    </source>
</evidence>